<dbReference type="AlphaFoldDB" id="A0A6B8RNZ4"/>
<dbReference type="EMBL" id="CP034235">
    <property type="protein sequence ID" value="QGQ97739.1"/>
    <property type="molecule type" value="Genomic_DNA"/>
</dbReference>
<protein>
    <submittedName>
        <fullName evidence="3">Alpha/beta hydrolase</fullName>
    </submittedName>
</protein>
<dbReference type="PANTHER" id="PTHR43798:SF31">
    <property type="entry name" value="AB HYDROLASE SUPERFAMILY PROTEIN YCLE"/>
    <property type="match status" value="1"/>
</dbReference>
<dbReference type="PRINTS" id="PR00412">
    <property type="entry name" value="EPOXHYDRLASE"/>
</dbReference>
<dbReference type="InterPro" id="IPR029058">
    <property type="entry name" value="AB_hydrolase_fold"/>
</dbReference>
<dbReference type="KEGG" id="ppsc:EHS13_24050"/>
<organism evidence="3 4">
    <name type="scientific">Paenibacillus psychroresistens</name>
    <dbReference type="NCBI Taxonomy" id="1778678"/>
    <lineage>
        <taxon>Bacteria</taxon>
        <taxon>Bacillati</taxon>
        <taxon>Bacillota</taxon>
        <taxon>Bacilli</taxon>
        <taxon>Bacillales</taxon>
        <taxon>Paenibacillaceae</taxon>
        <taxon>Paenibacillus</taxon>
    </lineage>
</organism>
<dbReference type="PANTHER" id="PTHR43798">
    <property type="entry name" value="MONOACYLGLYCEROL LIPASE"/>
    <property type="match status" value="1"/>
</dbReference>
<evidence type="ECO:0000256" key="1">
    <source>
        <dbReference type="ARBA" id="ARBA00022801"/>
    </source>
</evidence>
<dbReference type="InterPro" id="IPR000073">
    <property type="entry name" value="AB_hydrolase_1"/>
</dbReference>
<evidence type="ECO:0000313" key="4">
    <source>
        <dbReference type="Proteomes" id="UP000426246"/>
    </source>
</evidence>
<sequence length="271" mass="30929">MMRMEISKQKGFINVKGTDIYYESAGEGEALVLLHGFPLDSRMWDPQMDMLSKKFQVIRFDIRGLGKTIDPGLTFTLFDDISSLLQKLQIKSANFLGCSFGGYMGIEFVLAYPKMAHRLILVSSGGFLPVSEDMQLQNKRFREEWTLGNIDEALDINLHLLLDGPDQEIGRVQTNRLWLKEIYREIYSKELSQNRPTWLDPHPSGRLAEVNVPTLVISGELDHFDYKKTADMLAANIPNAKHITFNKSAHFPNIDSPNEFNDTIVSFLRNN</sequence>
<reference evidence="4" key="1">
    <citation type="submission" date="2018-11" db="EMBL/GenBank/DDBJ databases">
        <title>Complete genome sequence of Paenibacillus sp. ML311-T8.</title>
        <authorList>
            <person name="Nam Y.-D."/>
            <person name="Kang J."/>
            <person name="Chung W.-H."/>
            <person name="Park Y.S."/>
        </authorList>
    </citation>
    <scope>NUCLEOTIDE SEQUENCE [LARGE SCALE GENOMIC DNA]</scope>
    <source>
        <strain evidence="4">ML311-T8</strain>
    </source>
</reference>
<keyword evidence="1 3" id="KW-0378">Hydrolase</keyword>
<name>A0A6B8RNZ4_9BACL</name>
<dbReference type="InterPro" id="IPR000639">
    <property type="entry name" value="Epox_hydrolase-like"/>
</dbReference>
<dbReference type="InterPro" id="IPR050266">
    <property type="entry name" value="AB_hydrolase_sf"/>
</dbReference>
<keyword evidence="4" id="KW-1185">Reference proteome</keyword>
<dbReference type="Proteomes" id="UP000426246">
    <property type="component" value="Chromosome"/>
</dbReference>
<dbReference type="GO" id="GO:0016787">
    <property type="term" value="F:hydrolase activity"/>
    <property type="evidence" value="ECO:0007669"/>
    <property type="project" value="UniProtKB-KW"/>
</dbReference>
<accession>A0A6B8RNZ4</accession>
<dbReference type="Gene3D" id="3.40.50.1820">
    <property type="entry name" value="alpha/beta hydrolase"/>
    <property type="match status" value="1"/>
</dbReference>
<dbReference type="Pfam" id="PF00561">
    <property type="entry name" value="Abhydrolase_1"/>
    <property type="match status" value="1"/>
</dbReference>
<evidence type="ECO:0000313" key="3">
    <source>
        <dbReference type="EMBL" id="QGQ97739.1"/>
    </source>
</evidence>
<dbReference type="GO" id="GO:0016020">
    <property type="term" value="C:membrane"/>
    <property type="evidence" value="ECO:0007669"/>
    <property type="project" value="TreeGrafter"/>
</dbReference>
<dbReference type="SUPFAM" id="SSF53474">
    <property type="entry name" value="alpha/beta-Hydrolases"/>
    <property type="match status" value="1"/>
</dbReference>
<proteinExistence type="predicted"/>
<dbReference type="PRINTS" id="PR00111">
    <property type="entry name" value="ABHYDROLASE"/>
</dbReference>
<evidence type="ECO:0000259" key="2">
    <source>
        <dbReference type="Pfam" id="PF00561"/>
    </source>
</evidence>
<feature type="domain" description="AB hydrolase-1" evidence="2">
    <location>
        <begin position="30"/>
        <end position="257"/>
    </location>
</feature>
<gene>
    <name evidence="3" type="ORF">EHS13_24050</name>
</gene>